<protein>
    <submittedName>
        <fullName evidence="3">Uncharacterized protein</fullName>
    </submittedName>
</protein>
<proteinExistence type="predicted"/>
<keyword evidence="4" id="KW-1185">Reference proteome</keyword>
<accession>A0A8H7CEV1</accession>
<evidence type="ECO:0000313" key="3">
    <source>
        <dbReference type="EMBL" id="KAF7332908.1"/>
    </source>
</evidence>
<evidence type="ECO:0000256" key="1">
    <source>
        <dbReference type="SAM" id="MobiDB-lite"/>
    </source>
</evidence>
<name>A0A8H7CEV1_9AGAR</name>
<feature type="region of interest" description="Disordered" evidence="1">
    <location>
        <begin position="105"/>
        <end position="130"/>
    </location>
</feature>
<comment type="caution">
    <text evidence="3">The sequence shown here is derived from an EMBL/GenBank/DDBJ whole genome shotgun (WGS) entry which is preliminary data.</text>
</comment>
<gene>
    <name evidence="3" type="ORF">MVEN_02396300</name>
</gene>
<reference evidence="3" key="1">
    <citation type="submission" date="2020-05" db="EMBL/GenBank/DDBJ databases">
        <title>Mycena genomes resolve the evolution of fungal bioluminescence.</title>
        <authorList>
            <person name="Tsai I.J."/>
        </authorList>
    </citation>
    <scope>NUCLEOTIDE SEQUENCE</scope>
    <source>
        <strain evidence="3">CCC161011</strain>
    </source>
</reference>
<feature type="compositionally biased region" description="Low complexity" evidence="1">
    <location>
        <begin position="119"/>
        <end position="130"/>
    </location>
</feature>
<dbReference type="Proteomes" id="UP000620124">
    <property type="component" value="Unassembled WGS sequence"/>
</dbReference>
<evidence type="ECO:0000313" key="4">
    <source>
        <dbReference type="Proteomes" id="UP000620124"/>
    </source>
</evidence>
<feature type="chain" id="PRO_5034203833" evidence="2">
    <location>
        <begin position="21"/>
        <end position="165"/>
    </location>
</feature>
<evidence type="ECO:0000256" key="2">
    <source>
        <dbReference type="SAM" id="SignalP"/>
    </source>
</evidence>
<feature type="signal peptide" evidence="2">
    <location>
        <begin position="1"/>
        <end position="20"/>
    </location>
</feature>
<keyword evidence="2" id="KW-0732">Signal</keyword>
<organism evidence="3 4">
    <name type="scientific">Mycena venus</name>
    <dbReference type="NCBI Taxonomy" id="2733690"/>
    <lineage>
        <taxon>Eukaryota</taxon>
        <taxon>Fungi</taxon>
        <taxon>Dikarya</taxon>
        <taxon>Basidiomycota</taxon>
        <taxon>Agaricomycotina</taxon>
        <taxon>Agaricomycetes</taxon>
        <taxon>Agaricomycetidae</taxon>
        <taxon>Agaricales</taxon>
        <taxon>Marasmiineae</taxon>
        <taxon>Mycenaceae</taxon>
        <taxon>Mycena</taxon>
    </lineage>
</organism>
<sequence>MFRFIALLPILSVAAHTGNSFRLARQTTAADCTTPCKALTDSLPTGQDAGNLASICTNTIASNYQACYSCEVKTSAIPQQSAQQTIDAYVNGCKAGGHPVNSITISGDGNASAPGGGSAPAASGAAPAASGASGTPAKTGAAVRMSTGLLSITTVVAFVTLGMVI</sequence>
<dbReference type="EMBL" id="JACAZI010000031">
    <property type="protein sequence ID" value="KAF7332908.1"/>
    <property type="molecule type" value="Genomic_DNA"/>
</dbReference>
<dbReference type="AlphaFoldDB" id="A0A8H7CEV1"/>
<dbReference type="OrthoDB" id="3042200at2759"/>